<evidence type="ECO:0000313" key="11">
    <source>
        <dbReference type="EMBL" id="ASB41367.1"/>
    </source>
</evidence>
<evidence type="ECO:0000256" key="8">
    <source>
        <dbReference type="PROSITE-ProRule" id="PRU00169"/>
    </source>
</evidence>
<dbReference type="EMBL" id="CP021422">
    <property type="protein sequence ID" value="ASB41367.1"/>
    <property type="molecule type" value="Genomic_DNA"/>
</dbReference>
<dbReference type="Pfam" id="PF04397">
    <property type="entry name" value="LytTR"/>
    <property type="match status" value="1"/>
</dbReference>
<keyword evidence="5 11" id="KW-0238">DNA-binding</keyword>
<evidence type="ECO:0000259" key="10">
    <source>
        <dbReference type="PROSITE" id="PS50930"/>
    </source>
</evidence>
<dbReference type="PROSITE" id="PS50110">
    <property type="entry name" value="RESPONSE_REGULATORY"/>
    <property type="match status" value="1"/>
</dbReference>
<dbReference type="InterPro" id="IPR011006">
    <property type="entry name" value="CheY-like_superfamily"/>
</dbReference>
<dbReference type="KEGG" id="amur:ADH66_12285"/>
<proteinExistence type="predicted"/>
<dbReference type="SMART" id="SM00850">
    <property type="entry name" value="LytTR"/>
    <property type="match status" value="1"/>
</dbReference>
<dbReference type="Proteomes" id="UP000596035">
    <property type="component" value="Chromosome"/>
</dbReference>
<evidence type="ECO:0000313" key="12">
    <source>
        <dbReference type="EMBL" id="QQR30631.1"/>
    </source>
</evidence>
<reference evidence="13" key="2">
    <citation type="submission" date="2017-05" db="EMBL/GenBank/DDBJ databases">
        <title>Improved OligoMM genomes.</title>
        <authorList>
            <person name="Garzetti D."/>
        </authorList>
    </citation>
    <scope>NUCLEOTIDE SEQUENCE [LARGE SCALE GENOMIC DNA]</scope>
    <source>
        <strain evidence="13">KB18</strain>
    </source>
</reference>
<gene>
    <name evidence="11" type="ORF">ADH66_12285</name>
    <name evidence="12" type="ORF">I5Q82_02595</name>
</gene>
<keyword evidence="13" id="KW-1185">Reference proteome</keyword>
<dbReference type="CDD" id="cd00156">
    <property type="entry name" value="REC"/>
    <property type="match status" value="1"/>
</dbReference>
<keyword evidence="4" id="KW-0805">Transcription regulation</keyword>
<organism evidence="12 14">
    <name type="scientific">Acutalibacter muris</name>
    <dbReference type="NCBI Taxonomy" id="1796620"/>
    <lineage>
        <taxon>Bacteria</taxon>
        <taxon>Bacillati</taxon>
        <taxon>Bacillota</taxon>
        <taxon>Clostridia</taxon>
        <taxon>Eubacteriales</taxon>
        <taxon>Acutalibacteraceae</taxon>
        <taxon>Acutalibacter</taxon>
    </lineage>
</organism>
<feature type="domain" description="HTH LytTR-type" evidence="10">
    <location>
        <begin position="143"/>
        <end position="232"/>
    </location>
</feature>
<dbReference type="GO" id="GO:0000976">
    <property type="term" value="F:transcription cis-regulatory region binding"/>
    <property type="evidence" value="ECO:0007669"/>
    <property type="project" value="TreeGrafter"/>
</dbReference>
<dbReference type="InterPro" id="IPR039420">
    <property type="entry name" value="WalR-like"/>
</dbReference>
<dbReference type="SMART" id="SM00448">
    <property type="entry name" value="REC"/>
    <property type="match status" value="1"/>
</dbReference>
<dbReference type="InterPro" id="IPR001789">
    <property type="entry name" value="Sig_transdc_resp-reg_receiver"/>
</dbReference>
<dbReference type="PROSITE" id="PS50930">
    <property type="entry name" value="HTH_LYTTR"/>
    <property type="match status" value="1"/>
</dbReference>
<dbReference type="PANTHER" id="PTHR48111">
    <property type="entry name" value="REGULATOR OF RPOS"/>
    <property type="match status" value="1"/>
</dbReference>
<evidence type="ECO:0000256" key="7">
    <source>
        <dbReference type="ARBA" id="ARBA00024867"/>
    </source>
</evidence>
<evidence type="ECO:0000256" key="6">
    <source>
        <dbReference type="ARBA" id="ARBA00023163"/>
    </source>
</evidence>
<dbReference type="RefSeq" id="WP_066540257.1">
    <property type="nucleotide sequence ID" value="NZ_CAJTCQ010000010.1"/>
</dbReference>
<keyword evidence="3" id="KW-0902">Two-component regulatory system</keyword>
<evidence type="ECO:0000256" key="3">
    <source>
        <dbReference type="ARBA" id="ARBA00023012"/>
    </source>
</evidence>
<dbReference type="AlphaFoldDB" id="A0A1Z2XSD8"/>
<comment type="function">
    <text evidence="7">May play the central regulatory role in sporulation. It may be an element of the effector pathway responsible for the activation of sporulation genes in response to nutritional stress. Spo0A may act in concert with spo0H (a sigma factor) to control the expression of some genes that are critical to the sporulation process.</text>
</comment>
<evidence type="ECO:0000256" key="5">
    <source>
        <dbReference type="ARBA" id="ARBA00023125"/>
    </source>
</evidence>
<dbReference type="SUPFAM" id="SSF52172">
    <property type="entry name" value="CheY-like"/>
    <property type="match status" value="1"/>
</dbReference>
<keyword evidence="2 8" id="KW-0597">Phosphoprotein</keyword>
<dbReference type="Proteomes" id="UP000196710">
    <property type="component" value="Chromosome"/>
</dbReference>
<evidence type="ECO:0000256" key="2">
    <source>
        <dbReference type="ARBA" id="ARBA00022553"/>
    </source>
</evidence>
<dbReference type="InterPro" id="IPR007492">
    <property type="entry name" value="LytTR_DNA-bd_dom"/>
</dbReference>
<evidence type="ECO:0000313" key="14">
    <source>
        <dbReference type="Proteomes" id="UP000596035"/>
    </source>
</evidence>
<dbReference type="GO" id="GO:0032993">
    <property type="term" value="C:protein-DNA complex"/>
    <property type="evidence" value="ECO:0007669"/>
    <property type="project" value="TreeGrafter"/>
</dbReference>
<reference evidence="12 14" key="3">
    <citation type="submission" date="2020-11" db="EMBL/GenBank/DDBJ databases">
        <title>Closed and high quality bacterial genomes of the OMM12 community.</title>
        <authorList>
            <person name="Marbouty M."/>
            <person name="Lamy-Besnier Q."/>
            <person name="Debarbieux L."/>
            <person name="Koszul R."/>
        </authorList>
    </citation>
    <scope>NUCLEOTIDE SEQUENCE [LARGE SCALE GENOMIC DNA]</scope>
    <source>
        <strain evidence="12 14">KB18</strain>
    </source>
</reference>
<name>A0A1Z2XSD8_9FIRM</name>
<dbReference type="PANTHER" id="PTHR48111:SF1">
    <property type="entry name" value="TWO-COMPONENT RESPONSE REGULATOR ORR33"/>
    <property type="match status" value="1"/>
</dbReference>
<dbReference type="EMBL" id="CP065321">
    <property type="protein sequence ID" value="QQR30631.1"/>
    <property type="molecule type" value="Genomic_DNA"/>
</dbReference>
<dbReference type="Pfam" id="PF00072">
    <property type="entry name" value="Response_reg"/>
    <property type="match status" value="1"/>
</dbReference>
<evidence type="ECO:0000256" key="4">
    <source>
        <dbReference type="ARBA" id="ARBA00023015"/>
    </source>
</evidence>
<evidence type="ECO:0000256" key="1">
    <source>
        <dbReference type="ARBA" id="ARBA00018672"/>
    </source>
</evidence>
<feature type="modified residue" description="4-aspartylphosphate" evidence="8">
    <location>
        <position position="59"/>
    </location>
</feature>
<protein>
    <recommendedName>
        <fullName evidence="1">Stage 0 sporulation protein A homolog</fullName>
    </recommendedName>
</protein>
<dbReference type="GO" id="GO:0000156">
    <property type="term" value="F:phosphorelay response regulator activity"/>
    <property type="evidence" value="ECO:0007669"/>
    <property type="project" value="TreeGrafter"/>
</dbReference>
<keyword evidence="6" id="KW-0804">Transcription</keyword>
<evidence type="ECO:0000259" key="9">
    <source>
        <dbReference type="PROSITE" id="PS50110"/>
    </source>
</evidence>
<evidence type="ECO:0000313" key="13">
    <source>
        <dbReference type="Proteomes" id="UP000196710"/>
    </source>
</evidence>
<reference evidence="11" key="1">
    <citation type="journal article" date="2017" name="Genome Announc.">
        <title>High-Quality Whole-Genome Sequences of the Oligo-Mouse-Microbiota Bacterial Community.</title>
        <authorList>
            <person name="Garzetti D."/>
            <person name="Brugiroux S."/>
            <person name="Bunk B."/>
            <person name="Pukall R."/>
            <person name="McCoy K.D."/>
            <person name="Macpherson A.J."/>
            <person name="Stecher B."/>
        </authorList>
    </citation>
    <scope>NUCLEOTIDE SEQUENCE</scope>
    <source>
        <strain evidence="11">KB18</strain>
    </source>
</reference>
<dbReference type="Gene3D" id="2.40.50.1020">
    <property type="entry name" value="LytTr DNA-binding domain"/>
    <property type="match status" value="1"/>
</dbReference>
<dbReference type="GO" id="GO:0005829">
    <property type="term" value="C:cytosol"/>
    <property type="evidence" value="ECO:0007669"/>
    <property type="project" value="TreeGrafter"/>
</dbReference>
<dbReference type="Gene3D" id="3.40.50.2300">
    <property type="match status" value="1"/>
</dbReference>
<dbReference type="GO" id="GO:0006355">
    <property type="term" value="P:regulation of DNA-templated transcription"/>
    <property type="evidence" value="ECO:0007669"/>
    <property type="project" value="TreeGrafter"/>
</dbReference>
<feature type="domain" description="Response regulatory" evidence="9">
    <location>
        <begin position="3"/>
        <end position="122"/>
    </location>
</feature>
<accession>A0A1Z2XSD8</accession>
<sequence length="238" mass="26622">MRRIAICDDEPAQAELLRGLVNDWARDRREPSEIRLFPSGDAFWFCWEQDKAWDALLLDIQMSGTDGLDLCRQLRAAGSRLPVVFVTGLAGHMAEGFELDAVHYLVKPASRDKIYLCLDKAIQREGREPFILLECADGQAARVLLSEIALIESSGHRTLVTLAGGDTLEARAGFKELCGKLPQGDFVQCHRCYLAGLRHIYRLGRDSLILDGGKAVPVSRNRFLEVNAAFVNFYRQEG</sequence>